<dbReference type="Pfam" id="PF12697">
    <property type="entry name" value="Abhydrolase_6"/>
    <property type="match status" value="1"/>
</dbReference>
<keyword evidence="2" id="KW-0378">Hydrolase</keyword>
<dbReference type="Gene3D" id="3.40.50.1820">
    <property type="entry name" value="alpha/beta hydrolase"/>
    <property type="match status" value="1"/>
</dbReference>
<dbReference type="GO" id="GO:0016787">
    <property type="term" value="F:hydrolase activity"/>
    <property type="evidence" value="ECO:0007669"/>
    <property type="project" value="UniProtKB-KW"/>
</dbReference>
<feature type="domain" description="AB hydrolase-1" evidence="1">
    <location>
        <begin position="31"/>
        <end position="257"/>
    </location>
</feature>
<keyword evidence="3" id="KW-1185">Reference proteome</keyword>
<dbReference type="InterPro" id="IPR050228">
    <property type="entry name" value="Carboxylesterase_BioH"/>
</dbReference>
<comment type="caution">
    <text evidence="2">The sequence shown here is derived from an EMBL/GenBank/DDBJ whole genome shotgun (WGS) entry which is preliminary data.</text>
</comment>
<dbReference type="RefSeq" id="WP_127487807.1">
    <property type="nucleotide sequence ID" value="NZ_JARLKN010000021.1"/>
</dbReference>
<name>A0ABT8V7Q9_9BACL</name>
<sequence>MTDPIRNFAKAEPRNAVILWLTGWSMPETAFAELQLQLPEFDHVPVRLGCAETPEQMVAQAEAAAVACLPEAAGTHPGLAATSRSSRKLLIAGWSLGGLLALRLAARGFPDGLVLLGATARFVRCTEQADRGWPDAVLRQMTAALAKDRPAVEARFRGRLLSDGEKKAGLLPRLPREGSWATAALLAGIGLLRTANHLPVLPEIACPTLVVHGKEDKVCPYGAAEELYERLPRAEILPLEGSGHVPFLGREADVAEAIRRWWHGARTAFDSPPL</sequence>
<evidence type="ECO:0000313" key="2">
    <source>
        <dbReference type="EMBL" id="MDO3676504.1"/>
    </source>
</evidence>
<dbReference type="InterPro" id="IPR000073">
    <property type="entry name" value="AB_hydrolase_1"/>
</dbReference>
<dbReference type="PANTHER" id="PTHR43194:SF5">
    <property type="entry name" value="PIMELOYL-[ACYL-CARRIER PROTEIN] METHYL ESTER ESTERASE"/>
    <property type="match status" value="1"/>
</dbReference>
<dbReference type="InterPro" id="IPR029058">
    <property type="entry name" value="AB_hydrolase_fold"/>
</dbReference>
<dbReference type="PRINTS" id="PR00111">
    <property type="entry name" value="ABHYDROLASE"/>
</dbReference>
<organism evidence="2 3">
    <name type="scientific">Paenibacillus ehimensis</name>
    <dbReference type="NCBI Taxonomy" id="79264"/>
    <lineage>
        <taxon>Bacteria</taxon>
        <taxon>Bacillati</taxon>
        <taxon>Bacillota</taxon>
        <taxon>Bacilli</taxon>
        <taxon>Bacillales</taxon>
        <taxon>Paenibacillaceae</taxon>
        <taxon>Paenibacillus</taxon>
    </lineage>
</organism>
<gene>
    <name evidence="2" type="ORF">Q3C12_05780</name>
</gene>
<evidence type="ECO:0000313" key="3">
    <source>
        <dbReference type="Proteomes" id="UP001168883"/>
    </source>
</evidence>
<reference evidence="2" key="1">
    <citation type="submission" date="2023-07" db="EMBL/GenBank/DDBJ databases">
        <authorList>
            <person name="Aktuganov G."/>
            <person name="Boyko T."/>
            <person name="Delegan Y."/>
            <person name="Galimzianova N."/>
            <person name="Gilvanova E."/>
            <person name="Korobov V."/>
            <person name="Kuzmina L."/>
            <person name="Melentiev A."/>
            <person name="Milman P."/>
            <person name="Ryabova A."/>
            <person name="Stupak E."/>
            <person name="Yasakov T."/>
            <person name="Zharikova N."/>
            <person name="Zhurenko E."/>
        </authorList>
    </citation>
    <scope>NUCLEOTIDE SEQUENCE</scope>
    <source>
        <strain evidence="2">IB-739</strain>
    </source>
</reference>
<dbReference type="SUPFAM" id="SSF53474">
    <property type="entry name" value="alpha/beta-Hydrolases"/>
    <property type="match status" value="1"/>
</dbReference>
<proteinExistence type="predicted"/>
<dbReference type="EMBL" id="JAUMKJ010000005">
    <property type="protein sequence ID" value="MDO3676504.1"/>
    <property type="molecule type" value="Genomic_DNA"/>
</dbReference>
<accession>A0ABT8V7Q9</accession>
<protein>
    <submittedName>
        <fullName evidence="2">Alpha/beta fold hydrolase</fullName>
    </submittedName>
</protein>
<dbReference type="PANTHER" id="PTHR43194">
    <property type="entry name" value="HYDROLASE ALPHA/BETA FOLD FAMILY"/>
    <property type="match status" value="1"/>
</dbReference>
<evidence type="ECO:0000259" key="1">
    <source>
        <dbReference type="Pfam" id="PF12697"/>
    </source>
</evidence>
<dbReference type="Proteomes" id="UP001168883">
    <property type="component" value="Unassembled WGS sequence"/>
</dbReference>